<keyword evidence="1" id="KW-0472">Membrane</keyword>
<gene>
    <name evidence="2" type="ORF">ENW50_10420</name>
</gene>
<protein>
    <submittedName>
        <fullName evidence="2">Uncharacterized protein</fullName>
    </submittedName>
</protein>
<feature type="transmembrane region" description="Helical" evidence="1">
    <location>
        <begin position="12"/>
        <end position="29"/>
    </location>
</feature>
<dbReference type="AlphaFoldDB" id="A0A7V4XTX2"/>
<proteinExistence type="predicted"/>
<comment type="caution">
    <text evidence="2">The sequence shown here is derived from an EMBL/GenBank/DDBJ whole genome shotgun (WGS) entry which is preliminary data.</text>
</comment>
<dbReference type="EMBL" id="DTKL01000065">
    <property type="protein sequence ID" value="HGY95077.1"/>
    <property type="molecule type" value="Genomic_DNA"/>
</dbReference>
<evidence type="ECO:0000256" key="1">
    <source>
        <dbReference type="SAM" id="Phobius"/>
    </source>
</evidence>
<keyword evidence="1" id="KW-0812">Transmembrane</keyword>
<sequence>MYNLRDPQVYGTAAVFALFAAGAGVWLMLRKRPTADDLERMRREELVRMGRLIDGTVLDVSDLTEEESGRKGGMQLILYKYEIAGVVYECSQDVSTLSEYLDIHQMRLGFPCSVRYDTHRPTNSIVVAETWSGLRDIASGVPVRRGIPPQRTPRTTTSA</sequence>
<reference evidence="2" key="1">
    <citation type="journal article" date="2020" name="mSystems">
        <title>Genome- and Community-Level Interaction Insights into Carbon Utilization and Element Cycling Functions of Hydrothermarchaeota in Hydrothermal Sediment.</title>
        <authorList>
            <person name="Zhou Z."/>
            <person name="Liu Y."/>
            <person name="Xu W."/>
            <person name="Pan J."/>
            <person name="Luo Z.H."/>
            <person name="Li M."/>
        </authorList>
    </citation>
    <scope>NUCLEOTIDE SEQUENCE [LARGE SCALE GENOMIC DNA]</scope>
    <source>
        <strain evidence="2">SpSt-855</strain>
    </source>
</reference>
<name>A0A7V4XTX2_9BACT</name>
<evidence type="ECO:0000313" key="2">
    <source>
        <dbReference type="EMBL" id="HGY95077.1"/>
    </source>
</evidence>
<keyword evidence="1" id="KW-1133">Transmembrane helix</keyword>
<organism evidence="2">
    <name type="scientific">Acidobacterium capsulatum</name>
    <dbReference type="NCBI Taxonomy" id="33075"/>
    <lineage>
        <taxon>Bacteria</taxon>
        <taxon>Pseudomonadati</taxon>
        <taxon>Acidobacteriota</taxon>
        <taxon>Terriglobia</taxon>
        <taxon>Terriglobales</taxon>
        <taxon>Acidobacteriaceae</taxon>
        <taxon>Acidobacterium</taxon>
    </lineage>
</organism>
<accession>A0A7V4XTX2</accession>